<evidence type="ECO:0000256" key="6">
    <source>
        <dbReference type="ARBA" id="ARBA00048619"/>
    </source>
</evidence>
<evidence type="ECO:0000313" key="9">
    <source>
        <dbReference type="Proteomes" id="UP000789831"/>
    </source>
</evidence>
<dbReference type="Pfam" id="PF00856">
    <property type="entry name" value="SET"/>
    <property type="match status" value="1"/>
</dbReference>
<feature type="domain" description="SET" evidence="7">
    <location>
        <begin position="116"/>
        <end position="343"/>
    </location>
</feature>
<dbReference type="InterPro" id="IPR046341">
    <property type="entry name" value="SET_dom_sf"/>
</dbReference>
<proteinExistence type="predicted"/>
<evidence type="ECO:0000259" key="7">
    <source>
        <dbReference type="PROSITE" id="PS50280"/>
    </source>
</evidence>
<keyword evidence="3" id="KW-0949">S-adenosyl-L-methionine</keyword>
<dbReference type="OrthoDB" id="438641at2759"/>
<dbReference type="AlphaFoldDB" id="A0A9N8ZY18"/>
<comment type="catalytic activity">
    <reaction evidence="6">
        <text>L-lysyl-[histone] + S-adenosyl-L-methionine = N(6)-methyl-L-lysyl-[histone] + S-adenosyl-L-homocysteine + H(+)</text>
        <dbReference type="Rhea" id="RHEA:10024"/>
        <dbReference type="Rhea" id="RHEA-COMP:9845"/>
        <dbReference type="Rhea" id="RHEA-COMP:9846"/>
        <dbReference type="ChEBI" id="CHEBI:15378"/>
        <dbReference type="ChEBI" id="CHEBI:29969"/>
        <dbReference type="ChEBI" id="CHEBI:57856"/>
        <dbReference type="ChEBI" id="CHEBI:59789"/>
        <dbReference type="ChEBI" id="CHEBI:61929"/>
    </reaction>
    <physiologicalReaction direction="left-to-right" evidence="6">
        <dbReference type="Rhea" id="RHEA:10025"/>
    </physiologicalReaction>
</comment>
<organism evidence="8 9">
    <name type="scientific">Ambispora gerdemannii</name>
    <dbReference type="NCBI Taxonomy" id="144530"/>
    <lineage>
        <taxon>Eukaryota</taxon>
        <taxon>Fungi</taxon>
        <taxon>Fungi incertae sedis</taxon>
        <taxon>Mucoromycota</taxon>
        <taxon>Glomeromycotina</taxon>
        <taxon>Glomeromycetes</taxon>
        <taxon>Archaeosporales</taxon>
        <taxon>Ambisporaceae</taxon>
        <taxon>Ambispora</taxon>
    </lineage>
</organism>
<comment type="caution">
    <text evidence="8">The sequence shown here is derived from an EMBL/GenBank/DDBJ whole genome shotgun (WGS) entry which is preliminary data.</text>
</comment>
<evidence type="ECO:0000256" key="4">
    <source>
        <dbReference type="ARBA" id="ARBA00042380"/>
    </source>
</evidence>
<evidence type="ECO:0000256" key="1">
    <source>
        <dbReference type="ARBA" id="ARBA00022603"/>
    </source>
</evidence>
<sequence>MQSFGHLFRNEAAKFGDYKSAHSEYTKRITINPKDPELWSDRTIFWNKYYLPDDYEEELAEKYLDIQFTATFSEYLAFTKSGQHLFAIRSLESLLEDCKNEYYTGFSGICSKNLHQKVSSAKAELIKVSFEGSKGESQYGLQTQCDIPVNTMIFEEESFLESIPKYSNDVNLYALEKVAMKFTVIHNVIKRPINYKFLCGRDFSDVLAAVKKGKSNPSLGHLFIIKLFAIDIEEIKHLKRWKHKNSGFLYVTLQLHDRLTRGLDISPGDLRFDYWVYITCLSAMKFNAFSGSTDRPDESTIFPLVSLLNHDCAPNAVWKGGERWQMKARKNIKKGEAITINYINAPSDHSSGLKCFYDI</sequence>
<dbReference type="GO" id="GO:0032259">
    <property type="term" value="P:methylation"/>
    <property type="evidence" value="ECO:0007669"/>
    <property type="project" value="UniProtKB-KW"/>
</dbReference>
<dbReference type="PANTHER" id="PTHR46402:SF2">
    <property type="entry name" value="HISTONE-LYSINE N-TRIMETHYLTRANSFERASE SMYD5"/>
    <property type="match status" value="1"/>
</dbReference>
<dbReference type="GO" id="GO:0042799">
    <property type="term" value="F:histone H4K20 methyltransferase activity"/>
    <property type="evidence" value="ECO:0007669"/>
    <property type="project" value="TreeGrafter"/>
</dbReference>
<gene>
    <name evidence="8" type="ORF">AGERDE_LOCUS4724</name>
</gene>
<name>A0A9N8ZY18_9GLOM</name>
<dbReference type="Proteomes" id="UP000789831">
    <property type="component" value="Unassembled WGS sequence"/>
</dbReference>
<keyword evidence="1" id="KW-0489">Methyltransferase</keyword>
<dbReference type="Gene3D" id="2.170.270.10">
    <property type="entry name" value="SET domain"/>
    <property type="match status" value="1"/>
</dbReference>
<dbReference type="SUPFAM" id="SSF82199">
    <property type="entry name" value="SET domain"/>
    <property type="match status" value="1"/>
</dbReference>
<evidence type="ECO:0000313" key="8">
    <source>
        <dbReference type="EMBL" id="CAG8510651.1"/>
    </source>
</evidence>
<evidence type="ECO:0000256" key="5">
    <source>
        <dbReference type="ARBA" id="ARBA00044528"/>
    </source>
</evidence>
<evidence type="ECO:0000256" key="2">
    <source>
        <dbReference type="ARBA" id="ARBA00022679"/>
    </source>
</evidence>
<dbReference type="PANTHER" id="PTHR46402">
    <property type="entry name" value="SET AND MYND DOMAIN-CONTAINING PROTEIN 5"/>
    <property type="match status" value="1"/>
</dbReference>
<accession>A0A9N8ZY18</accession>
<dbReference type="EMBL" id="CAJVPL010000569">
    <property type="protein sequence ID" value="CAG8510651.1"/>
    <property type="molecule type" value="Genomic_DNA"/>
</dbReference>
<dbReference type="GO" id="GO:0045814">
    <property type="term" value="P:negative regulation of gene expression, epigenetic"/>
    <property type="evidence" value="ECO:0007669"/>
    <property type="project" value="TreeGrafter"/>
</dbReference>
<dbReference type="CDD" id="cd20071">
    <property type="entry name" value="SET_SMYD"/>
    <property type="match status" value="1"/>
</dbReference>
<dbReference type="InterPro" id="IPR001214">
    <property type="entry name" value="SET_dom"/>
</dbReference>
<dbReference type="PROSITE" id="PS50280">
    <property type="entry name" value="SET"/>
    <property type="match status" value="1"/>
</dbReference>
<reference evidence="8" key="1">
    <citation type="submission" date="2021-06" db="EMBL/GenBank/DDBJ databases">
        <authorList>
            <person name="Kallberg Y."/>
            <person name="Tangrot J."/>
            <person name="Rosling A."/>
        </authorList>
    </citation>
    <scope>NUCLEOTIDE SEQUENCE</scope>
    <source>
        <strain evidence="8">MT106</strain>
    </source>
</reference>
<keyword evidence="9" id="KW-1185">Reference proteome</keyword>
<protein>
    <recommendedName>
        <fullName evidence="5">Histone-lysine N-methyltransferase SET5</fullName>
    </recommendedName>
    <alternativeName>
        <fullName evidence="4">SET domain-containing protein 5</fullName>
    </alternativeName>
</protein>
<keyword evidence="2" id="KW-0808">Transferase</keyword>
<evidence type="ECO:0000256" key="3">
    <source>
        <dbReference type="ARBA" id="ARBA00022691"/>
    </source>
</evidence>